<keyword evidence="3" id="KW-1185">Reference proteome</keyword>
<dbReference type="Pfam" id="PF01965">
    <property type="entry name" value="DJ-1_PfpI"/>
    <property type="match status" value="1"/>
</dbReference>
<dbReference type="KEGG" id="pml:ATP_00237"/>
<dbReference type="EMBL" id="CU469464">
    <property type="protein sequence ID" value="CAP18424.1"/>
    <property type="molecule type" value="Genomic_DNA"/>
</dbReference>
<dbReference type="Gene3D" id="3.40.50.880">
    <property type="match status" value="1"/>
</dbReference>
<dbReference type="InterPro" id="IPR002818">
    <property type="entry name" value="DJ-1/PfpI"/>
</dbReference>
<dbReference type="PANTHER" id="PTHR48094:SF12">
    <property type="entry name" value="PARKINSON DISEASE PROTEIN 7 HOMOLOG"/>
    <property type="match status" value="1"/>
</dbReference>
<reference evidence="2 3" key="1">
    <citation type="journal article" date="2008" name="BMC Genomics">
        <title>The linear chromosome of the plant-pathogenic mycoplasma 'Candidatus Phytoplasma mali'.</title>
        <authorList>
            <person name="Kube M."/>
            <person name="Schneider B."/>
            <person name="Kuhl H."/>
            <person name="Dandekar T."/>
            <person name="Heitmann K."/>
            <person name="Migdoll A.M."/>
            <person name="Reinhardt R."/>
            <person name="Seemueller E."/>
        </authorList>
    </citation>
    <scope>NUCLEOTIDE SEQUENCE [LARGE SCALE GENOMIC DNA]</scope>
    <source>
        <strain evidence="2 3">AT</strain>
    </source>
</reference>
<accession>B3QZN7</accession>
<dbReference type="HOGENOM" id="CLU_000445_44_2_14"/>
<dbReference type="Proteomes" id="UP000002020">
    <property type="component" value="Chromosome"/>
</dbReference>
<dbReference type="InterPro" id="IPR050325">
    <property type="entry name" value="Prot/Nucl_acid_deglycase"/>
</dbReference>
<dbReference type="CDD" id="cd03135">
    <property type="entry name" value="GATase1_DJ-1"/>
    <property type="match status" value="1"/>
</dbReference>
<proteinExistence type="predicted"/>
<dbReference type="STRING" id="37692.ATP_00237"/>
<feature type="domain" description="DJ-1/PfpI" evidence="1">
    <location>
        <begin position="4"/>
        <end position="167"/>
    </location>
</feature>
<organism evidence="3">
    <name type="scientific">Phytoplasma mali (strain AT)</name>
    <dbReference type="NCBI Taxonomy" id="482235"/>
    <lineage>
        <taxon>Bacteria</taxon>
        <taxon>Bacillati</taxon>
        <taxon>Mycoplasmatota</taxon>
        <taxon>Mollicutes</taxon>
        <taxon>Acholeplasmatales</taxon>
        <taxon>Acholeplasmataceae</taxon>
        <taxon>Candidatus Phytoplasma</taxon>
        <taxon>16SrX (Apple proliferation group)</taxon>
    </lineage>
</organism>
<dbReference type="InterPro" id="IPR029062">
    <property type="entry name" value="Class_I_gatase-like"/>
</dbReference>
<dbReference type="AlphaFoldDB" id="B3QZN7"/>
<dbReference type="eggNOG" id="COG0693">
    <property type="taxonomic scope" value="Bacteria"/>
</dbReference>
<evidence type="ECO:0000313" key="3">
    <source>
        <dbReference type="Proteomes" id="UP000002020"/>
    </source>
</evidence>
<name>B3QZN7_PHYMT</name>
<dbReference type="GO" id="GO:0005737">
    <property type="term" value="C:cytoplasm"/>
    <property type="evidence" value="ECO:0007669"/>
    <property type="project" value="TreeGrafter"/>
</dbReference>
<dbReference type="SUPFAM" id="SSF52317">
    <property type="entry name" value="Class I glutamine amidotransferase-like"/>
    <property type="match status" value="1"/>
</dbReference>
<protein>
    <submittedName>
        <fullName evidence="2">4-methyl-5(B-hydroxyethyl)-thiazole monophosphate biosynthesis enzyme</fullName>
    </submittedName>
</protein>
<dbReference type="PANTHER" id="PTHR48094">
    <property type="entry name" value="PROTEIN/NUCLEIC ACID DEGLYCASE DJ-1-RELATED"/>
    <property type="match status" value="1"/>
</dbReference>
<gene>
    <name evidence="2" type="primary">thiJ</name>
    <name evidence="2" type="ordered locus">ATP_00237</name>
</gene>
<sequence>MKGLLILYNGFEDCEALVTRAILKKNDFDITTVTNNKNLNVFSATRLNLKADCYLENINYDDYNFLIIPGGPYVKSVINKNDYALTKILDIINYFNKNNKIIGAICAAPIFLGKLGLLKKHKFSCYPGCEILIEGEYCPNISTVVSDNLITSRSPETVFDFAFTLIKKLN</sequence>
<evidence type="ECO:0000259" key="1">
    <source>
        <dbReference type="Pfam" id="PF01965"/>
    </source>
</evidence>
<evidence type="ECO:0000313" key="2">
    <source>
        <dbReference type="EMBL" id="CAP18424.1"/>
    </source>
</evidence>